<evidence type="ECO:0000256" key="1">
    <source>
        <dbReference type="SAM" id="Phobius"/>
    </source>
</evidence>
<feature type="transmembrane region" description="Helical" evidence="1">
    <location>
        <begin position="7"/>
        <end position="24"/>
    </location>
</feature>
<name>Q8M6U0_TIGJA</name>
<sequence length="32" mass="3941">MPQMSPMNWYVLYFFFSAMFYLTLNKLHFTNG</sequence>
<organism evidence="2">
    <name type="scientific">Tigriopus japonicus</name>
    <name type="common">Copepod</name>
    <dbReference type="NCBI Taxonomy" id="158387"/>
    <lineage>
        <taxon>Eukaryota</taxon>
        <taxon>Metazoa</taxon>
        <taxon>Ecdysozoa</taxon>
        <taxon>Arthropoda</taxon>
        <taxon>Crustacea</taxon>
        <taxon>Multicrustacea</taxon>
        <taxon>Hexanauplia</taxon>
        <taxon>Copepoda</taxon>
        <taxon>Harpacticoida</taxon>
        <taxon>Harpacticidae</taxon>
        <taxon>Tigriopus</taxon>
    </lineage>
</organism>
<dbReference type="AlphaFoldDB" id="Q8M6U0"/>
<keyword evidence="1" id="KW-0472">Membrane</keyword>
<keyword evidence="1" id="KW-0812">Transmembrane</keyword>
<dbReference type="EMBL" id="AB060648">
    <property type="protein sequence ID" value="BAB97228.1"/>
    <property type="molecule type" value="Genomic_DNA"/>
</dbReference>
<gene>
    <name evidence="2" type="primary">ATPase 8</name>
</gene>
<accession>Q8M6U0</accession>
<proteinExistence type="predicted"/>
<keyword evidence="2" id="KW-0496">Mitochondrion</keyword>
<protein>
    <submittedName>
        <fullName evidence="2">Adenosine triphosphatase subunit 8</fullName>
    </submittedName>
</protein>
<keyword evidence="1" id="KW-1133">Transmembrane helix</keyword>
<reference evidence="2" key="1">
    <citation type="journal article" date="2002" name="Mar. Biotechnol.">
        <title>Complete mitochondrial DNA sequence of Tigriopus japonicus (Crustacea: Copepoda).</title>
        <authorList>
            <person name="Machida R.J."/>
            <person name="Miya M.U."/>
            <person name="Nishida M."/>
            <person name="Nishida S."/>
        </authorList>
    </citation>
    <scope>NUCLEOTIDE SEQUENCE</scope>
</reference>
<evidence type="ECO:0000313" key="2">
    <source>
        <dbReference type="EMBL" id="BAB97228.1"/>
    </source>
</evidence>
<geneLocation type="mitochondrion" evidence="2"/>